<feature type="non-terminal residue" evidence="2">
    <location>
        <position position="67"/>
    </location>
</feature>
<name>A0ABD0RGW4_CIRMR</name>
<protein>
    <recommendedName>
        <fullName evidence="1">Immunoglobulin C1-set domain-containing protein</fullName>
    </recommendedName>
</protein>
<organism evidence="2 3">
    <name type="scientific">Cirrhinus mrigala</name>
    <name type="common">Mrigala</name>
    <dbReference type="NCBI Taxonomy" id="683832"/>
    <lineage>
        <taxon>Eukaryota</taxon>
        <taxon>Metazoa</taxon>
        <taxon>Chordata</taxon>
        <taxon>Craniata</taxon>
        <taxon>Vertebrata</taxon>
        <taxon>Euteleostomi</taxon>
        <taxon>Actinopterygii</taxon>
        <taxon>Neopterygii</taxon>
        <taxon>Teleostei</taxon>
        <taxon>Ostariophysi</taxon>
        <taxon>Cypriniformes</taxon>
        <taxon>Cyprinidae</taxon>
        <taxon>Labeoninae</taxon>
        <taxon>Labeonini</taxon>
        <taxon>Cirrhinus</taxon>
    </lineage>
</organism>
<dbReference type="Pfam" id="PF07654">
    <property type="entry name" value="C1-set"/>
    <property type="match status" value="1"/>
</dbReference>
<dbReference type="InterPro" id="IPR003597">
    <property type="entry name" value="Ig_C1-set"/>
</dbReference>
<sequence length="67" mass="7433">VTSPKLGDVYIMWKVNEKPYIEGTTSAPIQKKDSTSVLSILTMTKQEYEDPKTTITCAVIHANMDNG</sequence>
<dbReference type="InterPro" id="IPR036179">
    <property type="entry name" value="Ig-like_dom_sf"/>
</dbReference>
<feature type="domain" description="Immunoglobulin C1-set" evidence="1">
    <location>
        <begin position="7"/>
        <end position="62"/>
    </location>
</feature>
<dbReference type="Gene3D" id="2.60.40.10">
    <property type="entry name" value="Immunoglobulins"/>
    <property type="match status" value="1"/>
</dbReference>
<evidence type="ECO:0000259" key="1">
    <source>
        <dbReference type="Pfam" id="PF07654"/>
    </source>
</evidence>
<dbReference type="EMBL" id="JAMKFB020000003">
    <property type="protein sequence ID" value="KAL0197593.1"/>
    <property type="molecule type" value="Genomic_DNA"/>
</dbReference>
<proteinExistence type="predicted"/>
<keyword evidence="3" id="KW-1185">Reference proteome</keyword>
<evidence type="ECO:0000313" key="3">
    <source>
        <dbReference type="Proteomes" id="UP001529510"/>
    </source>
</evidence>
<dbReference type="SUPFAM" id="SSF48726">
    <property type="entry name" value="Immunoglobulin"/>
    <property type="match status" value="1"/>
</dbReference>
<accession>A0ABD0RGW4</accession>
<dbReference type="AlphaFoldDB" id="A0ABD0RGW4"/>
<reference evidence="2 3" key="1">
    <citation type="submission" date="2024-05" db="EMBL/GenBank/DDBJ databases">
        <title>Genome sequencing and assembly of Indian major carp, Cirrhinus mrigala (Hamilton, 1822).</title>
        <authorList>
            <person name="Mohindra V."/>
            <person name="Chowdhury L.M."/>
            <person name="Lal K."/>
            <person name="Jena J.K."/>
        </authorList>
    </citation>
    <scope>NUCLEOTIDE SEQUENCE [LARGE SCALE GENOMIC DNA]</scope>
    <source>
        <strain evidence="2">CM1030</strain>
        <tissue evidence="2">Blood</tissue>
    </source>
</reference>
<dbReference type="Proteomes" id="UP001529510">
    <property type="component" value="Unassembled WGS sequence"/>
</dbReference>
<gene>
    <name evidence="2" type="ORF">M9458_006133</name>
</gene>
<evidence type="ECO:0000313" key="2">
    <source>
        <dbReference type="EMBL" id="KAL0197593.1"/>
    </source>
</evidence>
<feature type="non-terminal residue" evidence="2">
    <location>
        <position position="1"/>
    </location>
</feature>
<dbReference type="InterPro" id="IPR013783">
    <property type="entry name" value="Ig-like_fold"/>
</dbReference>
<comment type="caution">
    <text evidence="2">The sequence shown here is derived from an EMBL/GenBank/DDBJ whole genome shotgun (WGS) entry which is preliminary data.</text>
</comment>